<evidence type="ECO:0008006" key="4">
    <source>
        <dbReference type="Google" id="ProtNLM"/>
    </source>
</evidence>
<gene>
    <name evidence="2" type="ORF">HS088_TW06G00216</name>
</gene>
<organism evidence="2 3">
    <name type="scientific">Tripterygium wilfordii</name>
    <name type="common">Thunder God vine</name>
    <dbReference type="NCBI Taxonomy" id="458696"/>
    <lineage>
        <taxon>Eukaryota</taxon>
        <taxon>Viridiplantae</taxon>
        <taxon>Streptophyta</taxon>
        <taxon>Embryophyta</taxon>
        <taxon>Tracheophyta</taxon>
        <taxon>Spermatophyta</taxon>
        <taxon>Magnoliopsida</taxon>
        <taxon>eudicotyledons</taxon>
        <taxon>Gunneridae</taxon>
        <taxon>Pentapetalae</taxon>
        <taxon>rosids</taxon>
        <taxon>fabids</taxon>
        <taxon>Celastrales</taxon>
        <taxon>Celastraceae</taxon>
        <taxon>Tripterygium</taxon>
    </lineage>
</organism>
<dbReference type="InterPro" id="IPR002816">
    <property type="entry name" value="TraB/PrgY/GumN_fam"/>
</dbReference>
<dbReference type="CDD" id="cd14726">
    <property type="entry name" value="TraB_PrgY-like"/>
    <property type="match status" value="1"/>
</dbReference>
<dbReference type="Proteomes" id="UP000593562">
    <property type="component" value="Unassembled WGS sequence"/>
</dbReference>
<evidence type="ECO:0000256" key="1">
    <source>
        <dbReference type="SAM" id="Phobius"/>
    </source>
</evidence>
<feature type="transmembrane region" description="Helical" evidence="1">
    <location>
        <begin position="347"/>
        <end position="373"/>
    </location>
</feature>
<dbReference type="Pfam" id="PF01963">
    <property type="entry name" value="TraB_PrgY_gumN"/>
    <property type="match status" value="1"/>
</dbReference>
<keyword evidence="1" id="KW-0812">Transmembrane</keyword>
<dbReference type="OrthoDB" id="48306at2759"/>
<accession>A0A7J7DI76</accession>
<name>A0A7J7DI76_TRIWF</name>
<dbReference type="PANTHER" id="PTHR21530:SF7">
    <property type="entry name" value="TRAB DOMAIN-CONTAINING PROTEIN"/>
    <property type="match status" value="1"/>
</dbReference>
<evidence type="ECO:0000313" key="2">
    <source>
        <dbReference type="EMBL" id="KAF5746051.1"/>
    </source>
</evidence>
<dbReference type="GO" id="GO:0005741">
    <property type="term" value="C:mitochondrial outer membrane"/>
    <property type="evidence" value="ECO:0007669"/>
    <property type="project" value="TreeGrafter"/>
</dbReference>
<keyword evidence="3" id="KW-1185">Reference proteome</keyword>
<dbReference type="InterPro" id="IPR046345">
    <property type="entry name" value="TraB_PrgY-like"/>
</dbReference>
<feature type="transmembrane region" description="Helical" evidence="1">
    <location>
        <begin position="246"/>
        <end position="263"/>
    </location>
</feature>
<dbReference type="PANTHER" id="PTHR21530">
    <property type="entry name" value="PHEROMONE SHUTDOWN PROTEIN"/>
    <property type="match status" value="1"/>
</dbReference>
<dbReference type="AlphaFoldDB" id="A0A7J7DI76"/>
<sequence>MIRLIRLFRTLNSFVSRRFLTFSTVVPLRRVYNTPTFAPCIRLSYPQFGNAASLATKVGRDSLELTTPAGEQYVVVGYQGGGENVNSEQKGVLPEELARRVRVLTCDSTAEGAEGGKCEVYLIGTNHVYEKSFSEVQTVISHLKPQVVFLELCSDRVSGLTRQKLEVPSMIKMVKILWKEKCAWFSILLSRFYVESGKKLGVYPGSEFRIAFEEARKYGGKVILGDRPFQITLRRAFTRMKLRHKAILHLVLLLGGFFLRIFSREDLMKEIAEMHDEYDHADEITLPHFMELFSKALIDERDQYMAFTLWRVARKHRSVVAVVGMGHLQGIKSHWKKHVEMNDLLEIPSPCYVCAIIPVIRVLARVAIIYGIYRLYKRRKNPSSLQENDFVDDVPL</sequence>
<dbReference type="InParanoid" id="A0A7J7DI76"/>
<dbReference type="EMBL" id="JAAARO010000006">
    <property type="protein sequence ID" value="KAF5746051.1"/>
    <property type="molecule type" value="Genomic_DNA"/>
</dbReference>
<comment type="caution">
    <text evidence="2">The sequence shown here is derived from an EMBL/GenBank/DDBJ whole genome shotgun (WGS) entry which is preliminary data.</text>
</comment>
<proteinExistence type="predicted"/>
<evidence type="ECO:0000313" key="3">
    <source>
        <dbReference type="Proteomes" id="UP000593562"/>
    </source>
</evidence>
<keyword evidence="1" id="KW-0472">Membrane</keyword>
<reference evidence="2 3" key="1">
    <citation type="journal article" date="2020" name="Nat. Commun.">
        <title>Genome of Tripterygium wilfordii and identification of cytochrome P450 involved in triptolide biosynthesis.</title>
        <authorList>
            <person name="Tu L."/>
            <person name="Su P."/>
            <person name="Zhang Z."/>
            <person name="Gao L."/>
            <person name="Wang J."/>
            <person name="Hu T."/>
            <person name="Zhou J."/>
            <person name="Zhang Y."/>
            <person name="Zhao Y."/>
            <person name="Liu Y."/>
            <person name="Song Y."/>
            <person name="Tong Y."/>
            <person name="Lu Y."/>
            <person name="Yang J."/>
            <person name="Xu C."/>
            <person name="Jia M."/>
            <person name="Peters R.J."/>
            <person name="Huang L."/>
            <person name="Gao W."/>
        </authorList>
    </citation>
    <scope>NUCLEOTIDE SEQUENCE [LARGE SCALE GENOMIC DNA]</scope>
    <source>
        <strain evidence="3">cv. XIE 37</strain>
        <tissue evidence="2">Leaf</tissue>
    </source>
</reference>
<keyword evidence="1" id="KW-1133">Transmembrane helix</keyword>
<protein>
    <recommendedName>
        <fullName evidence="4">TraB domain-containing protein-like</fullName>
    </recommendedName>
</protein>